<dbReference type="GO" id="GO:0003723">
    <property type="term" value="F:RNA binding"/>
    <property type="evidence" value="ECO:0007669"/>
    <property type="project" value="InterPro"/>
</dbReference>
<evidence type="ECO:0000313" key="7">
    <source>
        <dbReference type="EMBL" id="GAU50342.1"/>
    </source>
</evidence>
<dbReference type="Pfam" id="PF01416">
    <property type="entry name" value="PseudoU_synth_1"/>
    <property type="match status" value="1"/>
</dbReference>
<sequence>MATVDRSYRPTEGSILVQRRHRSFRPMELLFVESGPLGSFLIYLLNLVSSRGGFNQVLVGLFLSSKFSYLVFAKILSIVLAKWFLQGKGVLRLWKVPAFLNPSEFSSIEMVLVDEKVSVSYCHLANVHTYVRRITMFEIYATDVRYDGNQLWVIKFRGRAFLWHQVRCMVAGLFLIGKGKSVPQLQSSEL</sequence>
<dbReference type="Gene3D" id="3.30.70.660">
    <property type="entry name" value="Pseudouridine synthase I, catalytic domain, C-terminal subdomain"/>
    <property type="match status" value="1"/>
</dbReference>
<dbReference type="OrthoDB" id="25767at2759"/>
<evidence type="ECO:0000256" key="2">
    <source>
        <dbReference type="ARBA" id="ARBA00022694"/>
    </source>
</evidence>
<dbReference type="PANTHER" id="PTHR11142">
    <property type="entry name" value="PSEUDOURIDYLATE SYNTHASE"/>
    <property type="match status" value="1"/>
</dbReference>
<evidence type="ECO:0000256" key="4">
    <source>
        <dbReference type="RuleBase" id="RU003792"/>
    </source>
</evidence>
<dbReference type="GO" id="GO:0160147">
    <property type="term" value="F:tRNA pseudouridine(38-40) synthase activity"/>
    <property type="evidence" value="ECO:0007669"/>
    <property type="project" value="UniProtKB-EC"/>
</dbReference>
<gene>
    <name evidence="7" type="ORF">TSUD_409270</name>
</gene>
<dbReference type="InterPro" id="IPR001406">
    <property type="entry name" value="PsdUridine_synth_TruA"/>
</dbReference>
<reference evidence="8" key="1">
    <citation type="journal article" date="2017" name="Front. Plant Sci.">
        <title>Climate Clever Clovers: New Paradigm to Reduce the Environmental Footprint of Ruminants by Breeding Low Methanogenic Forages Utilizing Haplotype Variation.</title>
        <authorList>
            <person name="Kaur P."/>
            <person name="Appels R."/>
            <person name="Bayer P.E."/>
            <person name="Keeble-Gagnere G."/>
            <person name="Wang J."/>
            <person name="Hirakawa H."/>
            <person name="Shirasawa K."/>
            <person name="Vercoe P."/>
            <person name="Stefanova K."/>
            <person name="Durmic Z."/>
            <person name="Nichols P."/>
            <person name="Revell C."/>
            <person name="Isobe S.N."/>
            <person name="Edwards D."/>
            <person name="Erskine W."/>
        </authorList>
    </citation>
    <scope>NUCLEOTIDE SEQUENCE [LARGE SCALE GENOMIC DNA]</scope>
    <source>
        <strain evidence="8">cv. Daliak</strain>
    </source>
</reference>
<dbReference type="AlphaFoldDB" id="A0A2Z6PIK5"/>
<dbReference type="PANTHER" id="PTHR11142:SF5">
    <property type="entry name" value="TRNA PSEUDOURIDINE(38_39) SYNTHASE"/>
    <property type="match status" value="1"/>
</dbReference>
<evidence type="ECO:0000256" key="3">
    <source>
        <dbReference type="ARBA" id="ARBA00023235"/>
    </source>
</evidence>
<dbReference type="GO" id="GO:0031119">
    <property type="term" value="P:tRNA pseudouridine synthesis"/>
    <property type="evidence" value="ECO:0007669"/>
    <property type="project" value="TreeGrafter"/>
</dbReference>
<comment type="similarity">
    <text evidence="1 4">Belongs to the tRNA pseudouridine synthase TruA family.</text>
</comment>
<evidence type="ECO:0000256" key="5">
    <source>
        <dbReference type="SAM" id="Phobius"/>
    </source>
</evidence>
<dbReference type="GO" id="GO:0005737">
    <property type="term" value="C:cytoplasm"/>
    <property type="evidence" value="ECO:0007669"/>
    <property type="project" value="TreeGrafter"/>
</dbReference>
<feature type="transmembrane region" description="Helical" evidence="5">
    <location>
        <begin position="29"/>
        <end position="47"/>
    </location>
</feature>
<keyword evidence="8" id="KW-1185">Reference proteome</keyword>
<dbReference type="InterPro" id="IPR020097">
    <property type="entry name" value="PsdUridine_synth_TruA_a/b_dom"/>
</dbReference>
<dbReference type="EC" id="5.4.99.12" evidence="4"/>
<keyword evidence="5" id="KW-0472">Membrane</keyword>
<evidence type="ECO:0000259" key="6">
    <source>
        <dbReference type="Pfam" id="PF01416"/>
    </source>
</evidence>
<keyword evidence="5" id="KW-0812">Transmembrane</keyword>
<organism evidence="7 8">
    <name type="scientific">Trifolium subterraneum</name>
    <name type="common">Subterranean clover</name>
    <dbReference type="NCBI Taxonomy" id="3900"/>
    <lineage>
        <taxon>Eukaryota</taxon>
        <taxon>Viridiplantae</taxon>
        <taxon>Streptophyta</taxon>
        <taxon>Embryophyta</taxon>
        <taxon>Tracheophyta</taxon>
        <taxon>Spermatophyta</taxon>
        <taxon>Magnoliopsida</taxon>
        <taxon>eudicotyledons</taxon>
        <taxon>Gunneridae</taxon>
        <taxon>Pentapetalae</taxon>
        <taxon>rosids</taxon>
        <taxon>fabids</taxon>
        <taxon>Fabales</taxon>
        <taxon>Fabaceae</taxon>
        <taxon>Papilionoideae</taxon>
        <taxon>50 kb inversion clade</taxon>
        <taxon>NPAAA clade</taxon>
        <taxon>Hologalegina</taxon>
        <taxon>IRL clade</taxon>
        <taxon>Trifolieae</taxon>
        <taxon>Trifolium</taxon>
    </lineage>
</organism>
<feature type="transmembrane region" description="Helical" evidence="5">
    <location>
        <begin position="67"/>
        <end position="85"/>
    </location>
</feature>
<dbReference type="GO" id="GO:1990481">
    <property type="term" value="P:mRNA pseudouridine synthesis"/>
    <property type="evidence" value="ECO:0007669"/>
    <property type="project" value="TreeGrafter"/>
</dbReference>
<keyword evidence="3 4" id="KW-0413">Isomerase</keyword>
<evidence type="ECO:0000256" key="1">
    <source>
        <dbReference type="ARBA" id="ARBA00009375"/>
    </source>
</evidence>
<keyword evidence="2 4" id="KW-0819">tRNA processing</keyword>
<dbReference type="SUPFAM" id="SSF55120">
    <property type="entry name" value="Pseudouridine synthase"/>
    <property type="match status" value="1"/>
</dbReference>
<dbReference type="GO" id="GO:0005634">
    <property type="term" value="C:nucleus"/>
    <property type="evidence" value="ECO:0007669"/>
    <property type="project" value="TreeGrafter"/>
</dbReference>
<dbReference type="EMBL" id="DF974745">
    <property type="protein sequence ID" value="GAU50342.1"/>
    <property type="molecule type" value="Genomic_DNA"/>
</dbReference>
<feature type="domain" description="Pseudouridine synthase I TruA alpha/beta" evidence="6">
    <location>
        <begin position="127"/>
        <end position="183"/>
    </location>
</feature>
<dbReference type="Proteomes" id="UP000242715">
    <property type="component" value="Unassembled WGS sequence"/>
</dbReference>
<dbReference type="InterPro" id="IPR020103">
    <property type="entry name" value="PsdUridine_synth_cat_dom_sf"/>
</dbReference>
<name>A0A2Z6PIK5_TRISU</name>
<proteinExistence type="inferred from homology"/>
<dbReference type="InterPro" id="IPR020095">
    <property type="entry name" value="PsdUridine_synth_TruA_C"/>
</dbReference>
<accession>A0A2Z6PIK5</accession>
<comment type="catalytic activity">
    <reaction evidence="4">
        <text>uridine(38/39/40) in tRNA = pseudouridine(38/39/40) in tRNA</text>
        <dbReference type="Rhea" id="RHEA:22376"/>
        <dbReference type="Rhea" id="RHEA-COMP:10085"/>
        <dbReference type="Rhea" id="RHEA-COMP:10087"/>
        <dbReference type="ChEBI" id="CHEBI:65314"/>
        <dbReference type="ChEBI" id="CHEBI:65315"/>
        <dbReference type="EC" id="5.4.99.12"/>
    </reaction>
</comment>
<protein>
    <recommendedName>
        <fullName evidence="4">tRNA pseudouridine synthase</fullName>
        <ecNumber evidence="4">5.4.99.12</ecNumber>
    </recommendedName>
</protein>
<keyword evidence="5" id="KW-1133">Transmembrane helix</keyword>
<evidence type="ECO:0000313" key="8">
    <source>
        <dbReference type="Proteomes" id="UP000242715"/>
    </source>
</evidence>